<dbReference type="GO" id="GO:0006313">
    <property type="term" value="P:DNA transposition"/>
    <property type="evidence" value="ECO:0007669"/>
    <property type="project" value="InterPro"/>
</dbReference>
<dbReference type="SUPFAM" id="SSF143422">
    <property type="entry name" value="Transposase IS200-like"/>
    <property type="match status" value="1"/>
</dbReference>
<dbReference type="GO" id="GO:0004803">
    <property type="term" value="F:transposase activity"/>
    <property type="evidence" value="ECO:0007669"/>
    <property type="project" value="InterPro"/>
</dbReference>
<protein>
    <recommendedName>
        <fullName evidence="1">Transposase IS200-like domain-containing protein</fullName>
    </recommendedName>
</protein>
<feature type="domain" description="Transposase IS200-like" evidence="1">
    <location>
        <begin position="5"/>
        <end position="102"/>
    </location>
</feature>
<dbReference type="InterPro" id="IPR002686">
    <property type="entry name" value="Transposase_17"/>
</dbReference>
<evidence type="ECO:0000259" key="1">
    <source>
        <dbReference type="SMART" id="SM01321"/>
    </source>
</evidence>
<dbReference type="Proteomes" id="UP000064967">
    <property type="component" value="Chromosome"/>
</dbReference>
<reference evidence="2 3" key="1">
    <citation type="submission" date="2015-08" db="EMBL/GenBank/DDBJ databases">
        <authorList>
            <person name="Babu N.S."/>
            <person name="Beckwith C.J."/>
            <person name="Beseler K.G."/>
            <person name="Brison A."/>
            <person name="Carone J.V."/>
            <person name="Caskin T.P."/>
            <person name="Diamond M."/>
            <person name="Durham M.E."/>
            <person name="Foxe J.M."/>
            <person name="Go M."/>
            <person name="Henderson B.A."/>
            <person name="Jones I.B."/>
            <person name="McGettigan J.A."/>
            <person name="Micheletti S.J."/>
            <person name="Nasrallah M.E."/>
            <person name="Ortiz D."/>
            <person name="Piller C.R."/>
            <person name="Privatt S.R."/>
            <person name="Schneider S.L."/>
            <person name="Sharp S."/>
            <person name="Smith T.C."/>
            <person name="Stanton J.D."/>
            <person name="Ullery H.E."/>
            <person name="Wilson R.J."/>
            <person name="Serrano M.G."/>
            <person name="Buck G."/>
            <person name="Lee V."/>
            <person name="Wang Y."/>
            <person name="Carvalho R."/>
            <person name="Voegtly L."/>
            <person name="Shi R."/>
            <person name="Duckworth R."/>
            <person name="Johnson A."/>
            <person name="Loviza R."/>
            <person name="Walstead R."/>
            <person name="Shah Z."/>
            <person name="Kiflezghi M."/>
            <person name="Wade K."/>
            <person name="Ball S.L."/>
            <person name="Bradley K.W."/>
            <person name="Asai D.J."/>
            <person name="Bowman C.A."/>
            <person name="Russell D.A."/>
            <person name="Pope W.H."/>
            <person name="Jacobs-Sera D."/>
            <person name="Hendrix R.W."/>
            <person name="Hatfull G.F."/>
        </authorList>
    </citation>
    <scope>NUCLEOTIDE SEQUENCE [LARGE SCALE GENOMIC DNA]</scope>
    <source>
        <strain evidence="2 3">DSM 27648</strain>
    </source>
</reference>
<dbReference type="SMART" id="SM01321">
    <property type="entry name" value="Y1_Tnp"/>
    <property type="match status" value="1"/>
</dbReference>
<dbReference type="RefSeq" id="WP_169928212.1">
    <property type="nucleotide sequence ID" value="NZ_CP012333.1"/>
</dbReference>
<dbReference type="STRING" id="1391654.AKJ09_08493"/>
<evidence type="ECO:0000313" key="3">
    <source>
        <dbReference type="Proteomes" id="UP000064967"/>
    </source>
</evidence>
<accession>A0A0K1Q8U6</accession>
<keyword evidence="3" id="KW-1185">Reference proteome</keyword>
<dbReference type="GO" id="GO:0003677">
    <property type="term" value="F:DNA binding"/>
    <property type="evidence" value="ECO:0007669"/>
    <property type="project" value="InterPro"/>
</dbReference>
<dbReference type="KEGG" id="llu:AKJ09_08493"/>
<evidence type="ECO:0000313" key="2">
    <source>
        <dbReference type="EMBL" id="AKV01830.1"/>
    </source>
</evidence>
<dbReference type="EMBL" id="CP012333">
    <property type="protein sequence ID" value="AKV01830.1"/>
    <property type="molecule type" value="Genomic_DNA"/>
</dbReference>
<sequence length="281" mass="32040">MFLLRPDKQVEQIYLYCLAEAARRFGITVYGWVAMSNHQHLLVRDNRGNLPAFLAHFNKLTAKALNDHWGRWENLWSSEQTNVVWIVDPQDAFEKLIYVLANPVTADLVDRISDWPGAISLRQNLSGEPITIVRPAFFREDGPMPAEVTLRVERLPGFEHLSVTEWESTLRSRLEGEEAAARKIRFREGRTVLGRKAVLDAACTDRPETVAPRRRLRPHLACSNAQLRRAALCVLQLFRTTYRTAMELWLSGDKATWFPPGTYKMALLGACCRPTVDLVAV</sequence>
<dbReference type="InterPro" id="IPR036515">
    <property type="entry name" value="Transposase_17_sf"/>
</dbReference>
<dbReference type="Gene3D" id="3.30.70.1290">
    <property type="entry name" value="Transposase IS200-like"/>
    <property type="match status" value="1"/>
</dbReference>
<gene>
    <name evidence="2" type="ORF">AKJ09_08493</name>
</gene>
<dbReference type="AlphaFoldDB" id="A0A0K1Q8U6"/>
<proteinExistence type="predicted"/>
<organism evidence="2 3">
    <name type="scientific">Labilithrix luteola</name>
    <dbReference type="NCBI Taxonomy" id="1391654"/>
    <lineage>
        <taxon>Bacteria</taxon>
        <taxon>Pseudomonadati</taxon>
        <taxon>Myxococcota</taxon>
        <taxon>Polyangia</taxon>
        <taxon>Polyangiales</taxon>
        <taxon>Labilitrichaceae</taxon>
        <taxon>Labilithrix</taxon>
    </lineage>
</organism>
<name>A0A0K1Q8U6_9BACT</name>